<comment type="caution">
    <text evidence="10">The sequence shown here is derived from an EMBL/GenBank/DDBJ whole genome shotgun (WGS) entry which is preliminary data.</text>
</comment>
<accession>A0A6V7V596</accession>
<dbReference type="InterPro" id="IPR043502">
    <property type="entry name" value="DNA/RNA_pol_sf"/>
</dbReference>
<dbReference type="PANTHER" id="PTHR33568">
    <property type="entry name" value="DNA POLYMERASE"/>
    <property type="match status" value="1"/>
</dbReference>
<keyword evidence="6" id="KW-0239">DNA-directed DNA polymerase</keyword>
<name>A0A6V7V596_MELEN</name>
<dbReference type="Gene3D" id="3.90.1600.10">
    <property type="entry name" value="Palm domain of DNA polymerase"/>
    <property type="match status" value="2"/>
</dbReference>
<evidence type="ECO:0000259" key="9">
    <source>
        <dbReference type="Pfam" id="PF03175"/>
    </source>
</evidence>
<keyword evidence="3" id="KW-0808">Transferase</keyword>
<feature type="domain" description="DNA-directed DNA polymerase family B mitochondria/virus" evidence="9">
    <location>
        <begin position="893"/>
        <end position="1080"/>
    </location>
</feature>
<proteinExistence type="inferred from homology"/>
<evidence type="ECO:0000256" key="3">
    <source>
        <dbReference type="ARBA" id="ARBA00022679"/>
    </source>
</evidence>
<evidence type="ECO:0000256" key="5">
    <source>
        <dbReference type="ARBA" id="ARBA00022705"/>
    </source>
</evidence>
<reference evidence="10 11" key="1">
    <citation type="submission" date="2020-08" db="EMBL/GenBank/DDBJ databases">
        <authorList>
            <person name="Koutsovoulos G."/>
            <person name="Danchin GJ E."/>
        </authorList>
    </citation>
    <scope>NUCLEOTIDE SEQUENCE [LARGE SCALE GENOMIC DNA]</scope>
</reference>
<dbReference type="GO" id="GO:0003677">
    <property type="term" value="F:DNA binding"/>
    <property type="evidence" value="ECO:0007669"/>
    <property type="project" value="UniProtKB-KW"/>
</dbReference>
<dbReference type="GO" id="GO:0003887">
    <property type="term" value="F:DNA-directed DNA polymerase activity"/>
    <property type="evidence" value="ECO:0007669"/>
    <property type="project" value="UniProtKB-KW"/>
</dbReference>
<sequence>MQPVSKRARQFSIDYLLANQQGNGNENSDRYVERIDNSLWHNAKFNIVKTYSKFLIKDVPNDPESLLSGIFNYCVDDAIERSREKGIEPDQLACTLNSDFLDYDIWVPFSDITNNTVDAMLNRCQHIAQSKKQDETTLWGSPFKITITTINRKGLPKRRIVGGAARKPAKIRHQINHASLIKFANPDNQNHCLFFSLIAAFVQNICNWPGWKFFNYINSRYGMAGRFVKDTHELINLIGAPMNLNEYDAEEWIPTIVDHWNNIICVNQCRVKVFVFGEEGHYKPKFKYGPSDYDTPIIIYHNNNHFYAVKKSGNLFGKLYCLSCETVYTRAQLHSTTCTARCKNCSRVGPTYPCKSNNSFFKYCNSCCKNFHNNDCYRHHLLVGFCNRSKKCKVCGVIWNVQDNTRNGRKGHICSEKFCNTCSDFHEPKRGCFIKPLEPKERESYRIIAFDLETMQQTNIHEPNFISAKVSCPGCIINGNWQQSLQNNNCNICGQHRTITFSQQPFNNTNVDKKIVSESPLAAFVDWLINDLPQNCDSIVFSHFGGRFDMVITLKEIVKNGIKPEMLKKGNKMFEMKMKINKYNIIFRDTFNIMPMPLASLVSAFDLEVEDKPFFPHMANRPENYGKAIFPTKEDYLAHGMMPEKRKYFDLWYEQQRNVPFFLDEALASYCTNDVEILMSALISFRKEFMDVTRRGPCERASSTKAHDGIDVLRESMTIASACMRHFRTNHLKEDHLALVPERGYDTLNGNQSLLALKFFNWYAEKFNVRIRTVHSEEGEKSVGNYQLDGWVEEEQYGIEVNGCVWHGCPVCFPNENIVMPNGKTAGYLREHDKKRYTLHKKFLIRKILRMDFILSQIERVDVYWECQIMGMLRCDHEMKRKFDNYIDDGPINIRSCFYGGRTGPLKLFHKAKPGEKISYFDVTSLYPFINMTTKYPVGHPKVHIFNKNVNWISPRDNIFELAILKVFVIPPHNIDIPVLPMKLDKDERLLFTLCRTCAKMYPEGGVFEDYRCLHTDDQRGWVSTCTSVELNVALEEGYIVTKLFRVLEYTKYDTELFKPYISEFMAQKIHSSGFDDSIKNNKEAEDKFIHECDTNFGIKIERSKMIPNKGKRTQAKLMLNNLWGRFSLRNFGLSQCTITDDPAELCKYMYDPSIEITSIDELTQQILLLSYTKKKDWIEEHESSNVVISLWTTSAARIHLLRAMQKVVRSQGCTLLYTDTDSLIFAHPINMCPLTLGPHLGQFTDEFPKYDILEYVSGGAKQYGLKLLKRNMIEPEYILKVRGMTLNTDVINKQGLRYQTFKEQVLKYASTGLIQSLSIYYPNFICPSIKNLNVTTQSRRKIYKPFVGKGIIRPSDYCILNFGFK</sequence>
<gene>
    <name evidence="10" type="ORF">MENT_LOCUS21537</name>
</gene>
<evidence type="ECO:0000256" key="2">
    <source>
        <dbReference type="ARBA" id="ARBA00012417"/>
    </source>
</evidence>
<keyword evidence="5" id="KW-0235">DNA replication</keyword>
<dbReference type="PANTHER" id="PTHR33568:SF3">
    <property type="entry name" value="DNA-DIRECTED DNA POLYMERASE"/>
    <property type="match status" value="1"/>
</dbReference>
<evidence type="ECO:0000256" key="1">
    <source>
        <dbReference type="ARBA" id="ARBA00005755"/>
    </source>
</evidence>
<dbReference type="EC" id="2.7.7.7" evidence="2"/>
<dbReference type="InterPro" id="IPR023211">
    <property type="entry name" value="DNA_pol_palm_dom_sf"/>
</dbReference>
<dbReference type="Gene3D" id="3.30.420.10">
    <property type="entry name" value="Ribonuclease H-like superfamily/Ribonuclease H"/>
    <property type="match status" value="1"/>
</dbReference>
<dbReference type="Proteomes" id="UP000580250">
    <property type="component" value="Unassembled WGS sequence"/>
</dbReference>
<keyword evidence="4" id="KW-0548">Nucleotidyltransferase</keyword>
<comment type="similarity">
    <text evidence="1">Belongs to the DNA polymerase type-B family.</text>
</comment>
<evidence type="ECO:0000256" key="4">
    <source>
        <dbReference type="ARBA" id="ARBA00022695"/>
    </source>
</evidence>
<dbReference type="GO" id="GO:0000166">
    <property type="term" value="F:nucleotide binding"/>
    <property type="evidence" value="ECO:0007669"/>
    <property type="project" value="InterPro"/>
</dbReference>
<dbReference type="GO" id="GO:0042575">
    <property type="term" value="C:DNA polymerase complex"/>
    <property type="evidence" value="ECO:0007669"/>
    <property type="project" value="UniProtKB-ARBA"/>
</dbReference>
<dbReference type="InterPro" id="IPR036397">
    <property type="entry name" value="RNaseH_sf"/>
</dbReference>
<dbReference type="InterPro" id="IPR004868">
    <property type="entry name" value="DNA-dir_DNA_pol_B_mt/vir"/>
</dbReference>
<dbReference type="Gene3D" id="1.10.287.690">
    <property type="entry name" value="Helix hairpin bin"/>
    <property type="match status" value="1"/>
</dbReference>
<evidence type="ECO:0000313" key="10">
    <source>
        <dbReference type="EMBL" id="CAD2170155.1"/>
    </source>
</evidence>
<dbReference type="GO" id="GO:0006260">
    <property type="term" value="P:DNA replication"/>
    <property type="evidence" value="ECO:0007669"/>
    <property type="project" value="UniProtKB-KW"/>
</dbReference>
<protein>
    <recommendedName>
        <fullName evidence="2">DNA-directed DNA polymerase</fullName>
        <ecNumber evidence="2">2.7.7.7</ecNumber>
    </recommendedName>
</protein>
<dbReference type="SUPFAM" id="SSF53098">
    <property type="entry name" value="Ribonuclease H-like"/>
    <property type="match status" value="1"/>
</dbReference>
<dbReference type="SUPFAM" id="SSF56672">
    <property type="entry name" value="DNA/RNA polymerases"/>
    <property type="match status" value="1"/>
</dbReference>
<feature type="domain" description="DNA-directed DNA polymerase family B mitochondria/virus" evidence="9">
    <location>
        <begin position="539"/>
        <end position="746"/>
    </location>
</feature>
<dbReference type="InterPro" id="IPR012337">
    <property type="entry name" value="RNaseH-like_sf"/>
</dbReference>
<evidence type="ECO:0000313" key="11">
    <source>
        <dbReference type="Proteomes" id="UP000580250"/>
    </source>
</evidence>
<dbReference type="EMBL" id="CAJEWN010000163">
    <property type="protein sequence ID" value="CAD2170155.1"/>
    <property type="molecule type" value="Genomic_DNA"/>
</dbReference>
<comment type="catalytic activity">
    <reaction evidence="8">
        <text>DNA(n) + a 2'-deoxyribonucleoside 5'-triphosphate = DNA(n+1) + diphosphate</text>
        <dbReference type="Rhea" id="RHEA:22508"/>
        <dbReference type="Rhea" id="RHEA-COMP:17339"/>
        <dbReference type="Rhea" id="RHEA-COMP:17340"/>
        <dbReference type="ChEBI" id="CHEBI:33019"/>
        <dbReference type="ChEBI" id="CHEBI:61560"/>
        <dbReference type="ChEBI" id="CHEBI:173112"/>
        <dbReference type="EC" id="2.7.7.7"/>
    </reaction>
</comment>
<dbReference type="Pfam" id="PF03175">
    <property type="entry name" value="DNA_pol_B_2"/>
    <property type="match status" value="2"/>
</dbReference>
<dbReference type="OrthoDB" id="1110951at2759"/>
<keyword evidence="7" id="KW-0238">DNA-binding</keyword>
<evidence type="ECO:0000256" key="6">
    <source>
        <dbReference type="ARBA" id="ARBA00022932"/>
    </source>
</evidence>
<organism evidence="10 11">
    <name type="scientific">Meloidogyne enterolobii</name>
    <name type="common">Root-knot nematode worm</name>
    <name type="synonym">Meloidogyne mayaguensis</name>
    <dbReference type="NCBI Taxonomy" id="390850"/>
    <lineage>
        <taxon>Eukaryota</taxon>
        <taxon>Metazoa</taxon>
        <taxon>Ecdysozoa</taxon>
        <taxon>Nematoda</taxon>
        <taxon>Chromadorea</taxon>
        <taxon>Rhabditida</taxon>
        <taxon>Tylenchina</taxon>
        <taxon>Tylenchomorpha</taxon>
        <taxon>Tylenchoidea</taxon>
        <taxon>Meloidogynidae</taxon>
        <taxon>Meloidogyninae</taxon>
        <taxon>Meloidogyne</taxon>
    </lineage>
</organism>
<evidence type="ECO:0000256" key="7">
    <source>
        <dbReference type="ARBA" id="ARBA00023125"/>
    </source>
</evidence>
<evidence type="ECO:0000256" key="8">
    <source>
        <dbReference type="ARBA" id="ARBA00049244"/>
    </source>
</evidence>